<dbReference type="PANTHER" id="PTHR34406">
    <property type="entry name" value="PROTEIN YCEI"/>
    <property type="match status" value="1"/>
</dbReference>
<dbReference type="SUPFAM" id="SSF101874">
    <property type="entry name" value="YceI-like"/>
    <property type="match status" value="1"/>
</dbReference>
<dbReference type="EMBL" id="SJDL01000030">
    <property type="protein sequence ID" value="TBW51547.1"/>
    <property type="molecule type" value="Genomic_DNA"/>
</dbReference>
<dbReference type="Gene3D" id="2.40.128.110">
    <property type="entry name" value="Lipid/polyisoprenoid-binding, YceI-like"/>
    <property type="match status" value="1"/>
</dbReference>
<keyword evidence="4" id="KW-1185">Reference proteome</keyword>
<dbReference type="SMART" id="SM00867">
    <property type="entry name" value="YceI"/>
    <property type="match status" value="1"/>
</dbReference>
<sequence length="200" mass="22534">MNTLRTTVTALLFSALCSPVAMAEPIEYKIDPDHFSVLFAVNHLGFDEVLGLFRKAKGRFTYDREAGELTEGQVIIQSKSVFTNHKERDEHLCKADFLDCRKYPNITFVVTGFEKQSANAGVLHGKLTLLGQTRPVALDLTLNKSGVYPFGHEKFTLGFSASTTLRRSEWGMDYGLDPMMVGDDVKLRFEFEAYDDSGWF</sequence>
<evidence type="ECO:0000313" key="4">
    <source>
        <dbReference type="Proteomes" id="UP000313645"/>
    </source>
</evidence>
<dbReference type="InterPro" id="IPR007372">
    <property type="entry name" value="Lipid/polyisoprenoid-bd_YceI"/>
</dbReference>
<comment type="caution">
    <text evidence="3">The sequence shown here is derived from an EMBL/GenBank/DDBJ whole genome shotgun (WGS) entry which is preliminary data.</text>
</comment>
<dbReference type="RefSeq" id="WP_131483053.1">
    <property type="nucleotide sequence ID" value="NZ_SJDL01000030.1"/>
</dbReference>
<evidence type="ECO:0000259" key="2">
    <source>
        <dbReference type="SMART" id="SM00867"/>
    </source>
</evidence>
<keyword evidence="1" id="KW-0732">Signal</keyword>
<feature type="signal peptide" evidence="1">
    <location>
        <begin position="1"/>
        <end position="23"/>
    </location>
</feature>
<dbReference type="Pfam" id="PF04264">
    <property type="entry name" value="YceI"/>
    <property type="match status" value="1"/>
</dbReference>
<evidence type="ECO:0000256" key="1">
    <source>
        <dbReference type="SAM" id="SignalP"/>
    </source>
</evidence>
<dbReference type="Proteomes" id="UP000313645">
    <property type="component" value="Unassembled WGS sequence"/>
</dbReference>
<feature type="domain" description="Lipid/polyisoprenoid-binding YceI-like" evidence="2">
    <location>
        <begin position="27"/>
        <end position="194"/>
    </location>
</feature>
<reference evidence="3 4" key="1">
    <citation type="submission" date="2019-02" db="EMBL/GenBank/DDBJ databases">
        <title>Marinobacter halodurans sp. nov., a marine bacterium isolated from sea tidal flat.</title>
        <authorList>
            <person name="Yoo Y."/>
            <person name="Lee D.W."/>
            <person name="Kim B.S."/>
            <person name="Kim J.-J."/>
        </authorList>
    </citation>
    <scope>NUCLEOTIDE SEQUENCE [LARGE SCALE GENOMIC DNA]</scope>
    <source>
        <strain evidence="3 4">YJ-S3-2</strain>
    </source>
</reference>
<organism evidence="3 4">
    <name type="scientific">Marinobacter halodurans</name>
    <dbReference type="NCBI Taxonomy" id="2528979"/>
    <lineage>
        <taxon>Bacteria</taxon>
        <taxon>Pseudomonadati</taxon>
        <taxon>Pseudomonadota</taxon>
        <taxon>Gammaproteobacteria</taxon>
        <taxon>Pseudomonadales</taxon>
        <taxon>Marinobacteraceae</taxon>
        <taxon>Marinobacter</taxon>
    </lineage>
</organism>
<dbReference type="InterPro" id="IPR036761">
    <property type="entry name" value="TTHA0802/YceI-like_sf"/>
</dbReference>
<accession>A0ABY1ZGQ8</accession>
<dbReference type="PANTHER" id="PTHR34406:SF1">
    <property type="entry name" value="PROTEIN YCEI"/>
    <property type="match status" value="1"/>
</dbReference>
<evidence type="ECO:0000313" key="3">
    <source>
        <dbReference type="EMBL" id="TBW51547.1"/>
    </source>
</evidence>
<gene>
    <name evidence="3" type="ORF">EZI54_16875</name>
</gene>
<proteinExistence type="predicted"/>
<feature type="chain" id="PRO_5045188339" evidence="1">
    <location>
        <begin position="24"/>
        <end position="200"/>
    </location>
</feature>
<protein>
    <submittedName>
        <fullName evidence="3">YceI family protein</fullName>
    </submittedName>
</protein>
<name>A0ABY1ZGQ8_9GAMM</name>